<dbReference type="PANTHER" id="PTHR36115">
    <property type="entry name" value="PROLINE-RICH ANTIGEN HOMOLOG-RELATED"/>
    <property type="match status" value="1"/>
</dbReference>
<keyword evidence="10" id="KW-1185">Reference proteome</keyword>
<dbReference type="Pfam" id="PF06271">
    <property type="entry name" value="RDD"/>
    <property type="match status" value="1"/>
</dbReference>
<feature type="compositionally biased region" description="Low complexity" evidence="6">
    <location>
        <begin position="9"/>
        <end position="26"/>
    </location>
</feature>
<evidence type="ECO:0000256" key="4">
    <source>
        <dbReference type="ARBA" id="ARBA00022989"/>
    </source>
</evidence>
<evidence type="ECO:0000256" key="1">
    <source>
        <dbReference type="ARBA" id="ARBA00004651"/>
    </source>
</evidence>
<reference evidence="9 10" key="1">
    <citation type="submission" date="2024-09" db="EMBL/GenBank/DDBJ databases">
        <authorList>
            <person name="Lee S.D."/>
        </authorList>
    </citation>
    <scope>NUCLEOTIDE SEQUENCE [LARGE SCALE GENOMIC DNA]</scope>
    <source>
        <strain evidence="9 10">N8-3</strain>
    </source>
</reference>
<evidence type="ECO:0000256" key="5">
    <source>
        <dbReference type="ARBA" id="ARBA00023136"/>
    </source>
</evidence>
<protein>
    <submittedName>
        <fullName evidence="9">RDD family protein</fullName>
    </submittedName>
</protein>
<comment type="subcellular location">
    <subcellularLocation>
        <location evidence="1">Cell membrane</location>
        <topology evidence="1">Multi-pass membrane protein</topology>
    </subcellularLocation>
</comment>
<dbReference type="Proteomes" id="UP001592531">
    <property type="component" value="Unassembled WGS sequence"/>
</dbReference>
<dbReference type="InterPro" id="IPR010432">
    <property type="entry name" value="RDD"/>
</dbReference>
<keyword evidence="3 7" id="KW-0812">Transmembrane</keyword>
<name>A0ABV6VTM0_9ACTN</name>
<accession>A0ABV6VTM0</accession>
<dbReference type="RefSeq" id="WP_380534854.1">
    <property type="nucleotide sequence ID" value="NZ_JBHFAB010000006.1"/>
</dbReference>
<evidence type="ECO:0000256" key="3">
    <source>
        <dbReference type="ARBA" id="ARBA00022692"/>
    </source>
</evidence>
<feature type="domain" description="RDD" evidence="8">
    <location>
        <begin position="92"/>
        <end position="234"/>
    </location>
</feature>
<sequence>MSYPPDPNNPYAQQPPQQPQPGYGYPQQPPAQPQYGYPQQGVPPQAGPQDPYAQQPPQGYGYPQDGGVPQQPGYGGYQANPYGMAGYGQGAYASWGQRVGAFLIDAVIVGLIPFILYIIAVVALASSIHTTYDSNGYPITTTSGGGGSGIAIVVAWLILIAGTLVLCHREGTTGQTPGKKMLNISLVRESDGQFVGMGMSFVRRLAHFVDGAICWVGYLWPLWDAKGQTLADKIVSTVVVKTQ</sequence>
<evidence type="ECO:0000256" key="2">
    <source>
        <dbReference type="ARBA" id="ARBA00022475"/>
    </source>
</evidence>
<dbReference type="EMBL" id="JBHFAB010000006">
    <property type="protein sequence ID" value="MFC1417071.1"/>
    <property type="molecule type" value="Genomic_DNA"/>
</dbReference>
<feature type="transmembrane region" description="Helical" evidence="7">
    <location>
        <begin position="148"/>
        <end position="167"/>
    </location>
</feature>
<evidence type="ECO:0000313" key="9">
    <source>
        <dbReference type="EMBL" id="MFC1417071.1"/>
    </source>
</evidence>
<keyword evidence="4 7" id="KW-1133">Transmembrane helix</keyword>
<evidence type="ECO:0000259" key="8">
    <source>
        <dbReference type="Pfam" id="PF06271"/>
    </source>
</evidence>
<comment type="caution">
    <text evidence="9">The sequence shown here is derived from an EMBL/GenBank/DDBJ whole genome shotgun (WGS) entry which is preliminary data.</text>
</comment>
<organism evidence="9 10">
    <name type="scientific">Streptacidiphilus cavernicola</name>
    <dbReference type="NCBI Taxonomy" id="3342716"/>
    <lineage>
        <taxon>Bacteria</taxon>
        <taxon>Bacillati</taxon>
        <taxon>Actinomycetota</taxon>
        <taxon>Actinomycetes</taxon>
        <taxon>Kitasatosporales</taxon>
        <taxon>Streptomycetaceae</taxon>
        <taxon>Streptacidiphilus</taxon>
    </lineage>
</organism>
<evidence type="ECO:0000256" key="7">
    <source>
        <dbReference type="SAM" id="Phobius"/>
    </source>
</evidence>
<evidence type="ECO:0000313" key="10">
    <source>
        <dbReference type="Proteomes" id="UP001592531"/>
    </source>
</evidence>
<keyword evidence="5 7" id="KW-0472">Membrane</keyword>
<dbReference type="InterPro" id="IPR051791">
    <property type="entry name" value="Pra-immunoreactive"/>
</dbReference>
<gene>
    <name evidence="9" type="ORF">ACEZDE_10490</name>
</gene>
<feature type="region of interest" description="Disordered" evidence="6">
    <location>
        <begin position="1"/>
        <end position="74"/>
    </location>
</feature>
<proteinExistence type="predicted"/>
<dbReference type="PANTHER" id="PTHR36115:SF6">
    <property type="entry name" value="PROLINE-RICH ANTIGEN HOMOLOG"/>
    <property type="match status" value="1"/>
</dbReference>
<keyword evidence="2" id="KW-1003">Cell membrane</keyword>
<evidence type="ECO:0000256" key="6">
    <source>
        <dbReference type="SAM" id="MobiDB-lite"/>
    </source>
</evidence>
<feature type="compositionally biased region" description="Low complexity" evidence="6">
    <location>
        <begin position="33"/>
        <end position="74"/>
    </location>
</feature>
<feature type="transmembrane region" description="Helical" evidence="7">
    <location>
        <begin position="102"/>
        <end position="128"/>
    </location>
</feature>